<comment type="caution">
    <text evidence="2">The sequence shown here is derived from an EMBL/GenBank/DDBJ whole genome shotgun (WGS) entry which is preliminary data.</text>
</comment>
<reference evidence="2 3" key="1">
    <citation type="submission" date="2019-06" db="EMBL/GenBank/DDBJ databases">
        <title>Genomic Encyclopedia of Type Strains, Phase IV (KMG-V): Genome sequencing to study the core and pangenomes of soil and plant-associated prokaryotes.</title>
        <authorList>
            <person name="Whitman W."/>
        </authorList>
    </citation>
    <scope>NUCLEOTIDE SEQUENCE [LARGE SCALE GENOMIC DNA]</scope>
    <source>
        <strain evidence="2 3">BR 510</strain>
    </source>
</reference>
<dbReference type="STRING" id="1803665.GCA_001641335_04649"/>
<dbReference type="AlphaFoldDB" id="A0A560DYS1"/>
<dbReference type="EMBL" id="VITK01000003">
    <property type="protein sequence ID" value="TWB02252.1"/>
    <property type="molecule type" value="Genomic_DNA"/>
</dbReference>
<dbReference type="OrthoDB" id="8255753at2"/>
<proteinExistence type="predicted"/>
<evidence type="ECO:0000256" key="1">
    <source>
        <dbReference type="SAM" id="SignalP"/>
    </source>
</evidence>
<keyword evidence="1" id="KW-0732">Signal</keyword>
<evidence type="ECO:0000313" key="3">
    <source>
        <dbReference type="Proteomes" id="UP000319949"/>
    </source>
</evidence>
<name>A0A560DYS1_9BRAD</name>
<feature type="signal peptide" evidence="1">
    <location>
        <begin position="1"/>
        <end position="24"/>
    </location>
</feature>
<dbReference type="InterPro" id="IPR021937">
    <property type="entry name" value="DUF3551"/>
</dbReference>
<gene>
    <name evidence="2" type="ORF">FBZ96_1031034</name>
</gene>
<protein>
    <submittedName>
        <fullName evidence="2">Uncharacterized protein DUF3551</fullName>
    </submittedName>
</protein>
<organism evidence="2 3">
    <name type="scientific">Bradyrhizobium stylosanthis</name>
    <dbReference type="NCBI Taxonomy" id="1803665"/>
    <lineage>
        <taxon>Bacteria</taxon>
        <taxon>Pseudomonadati</taxon>
        <taxon>Pseudomonadota</taxon>
        <taxon>Alphaproteobacteria</taxon>
        <taxon>Hyphomicrobiales</taxon>
        <taxon>Nitrobacteraceae</taxon>
        <taxon>Bradyrhizobium</taxon>
    </lineage>
</organism>
<keyword evidence="3" id="KW-1185">Reference proteome</keyword>
<sequence>MSHRVIRAILFILCTVGASSGAHAARYCLQGDRWGYPGNCAFSTRDQCRASASGTRAHCGINPRYANQPRGQSR</sequence>
<feature type="chain" id="PRO_5021721436" evidence="1">
    <location>
        <begin position="25"/>
        <end position="74"/>
    </location>
</feature>
<accession>A0A560DYS1</accession>
<dbReference type="Pfam" id="PF12071">
    <property type="entry name" value="DUF3551"/>
    <property type="match status" value="1"/>
</dbReference>
<dbReference type="RefSeq" id="WP_145661893.1">
    <property type="nucleotide sequence ID" value="NZ_VITK01000003.1"/>
</dbReference>
<dbReference type="Proteomes" id="UP000319949">
    <property type="component" value="Unassembled WGS sequence"/>
</dbReference>
<evidence type="ECO:0000313" key="2">
    <source>
        <dbReference type="EMBL" id="TWB02252.1"/>
    </source>
</evidence>